<dbReference type="OrthoDB" id="20172at2759"/>
<evidence type="ECO:0000313" key="2">
    <source>
        <dbReference type="EMBL" id="KAF3331295.1"/>
    </source>
</evidence>
<dbReference type="InterPro" id="IPR021827">
    <property type="entry name" value="Nup186/Nup192/Nup205"/>
</dbReference>
<evidence type="ECO:0008006" key="4">
    <source>
        <dbReference type="Google" id="ProtNLM"/>
    </source>
</evidence>
<dbReference type="EMBL" id="SWLB01000012">
    <property type="protein sequence ID" value="KAF3331295.1"/>
    <property type="molecule type" value="Genomic_DNA"/>
</dbReference>
<reference evidence="2" key="1">
    <citation type="submission" date="2020-01" db="EMBL/GenBank/DDBJ databases">
        <title>Genome sequence of Kobresia littledalei, the first chromosome-level genome in the family Cyperaceae.</title>
        <authorList>
            <person name="Qu G."/>
        </authorList>
    </citation>
    <scope>NUCLEOTIDE SEQUENCE</scope>
    <source>
        <strain evidence="2">C.B.Clarke</strain>
        <tissue evidence="2">Leaf</tissue>
    </source>
</reference>
<name>A0A833QQ29_9POAL</name>
<evidence type="ECO:0000313" key="3">
    <source>
        <dbReference type="Proteomes" id="UP000623129"/>
    </source>
</evidence>
<accession>A0A833QQ29</accession>
<comment type="caution">
    <text evidence="2">The sequence shown here is derived from an EMBL/GenBank/DDBJ whole genome shotgun (WGS) entry which is preliminary data.</text>
</comment>
<dbReference type="PANTHER" id="PTHR31344">
    <property type="entry name" value="NUCLEAR PORE COMPLEX PROTEIN NUP205"/>
    <property type="match status" value="1"/>
</dbReference>
<feature type="compositionally biased region" description="Basic and acidic residues" evidence="1">
    <location>
        <begin position="48"/>
        <end position="62"/>
    </location>
</feature>
<dbReference type="Proteomes" id="UP000623129">
    <property type="component" value="Unassembled WGS sequence"/>
</dbReference>
<dbReference type="AlphaFoldDB" id="A0A833QQ29"/>
<organism evidence="2 3">
    <name type="scientific">Carex littledalei</name>
    <dbReference type="NCBI Taxonomy" id="544730"/>
    <lineage>
        <taxon>Eukaryota</taxon>
        <taxon>Viridiplantae</taxon>
        <taxon>Streptophyta</taxon>
        <taxon>Embryophyta</taxon>
        <taxon>Tracheophyta</taxon>
        <taxon>Spermatophyta</taxon>
        <taxon>Magnoliopsida</taxon>
        <taxon>Liliopsida</taxon>
        <taxon>Poales</taxon>
        <taxon>Cyperaceae</taxon>
        <taxon>Cyperoideae</taxon>
        <taxon>Cariceae</taxon>
        <taxon>Carex</taxon>
        <taxon>Carex subgen. Euthyceras</taxon>
    </lineage>
</organism>
<keyword evidence="3" id="KW-1185">Reference proteome</keyword>
<protein>
    <recommendedName>
        <fullName evidence="4">Dilute domain-containing protein</fullName>
    </recommendedName>
</protein>
<sequence length="733" mass="81156">MQALAQSISRQKLHYLSGIQCNILHLEGYSCYTWYQEALSAPISQDMGSKENGEERDRDDHSLSSQEDFEPARDSLSSQEDAASKTPKLTSRVPKKITKKEPTTENNSSLFRATKSSSNRVNTPKLQYRSSNNDTSKKSQKPKRSIGTKHSENKTIDGNSNRAPSEVSEEIDERTIEMEITIDEPVARDPSNGTDGEEEESNKSHRMEEVDERIERLEQELREVAALEISIYSVVPEHGSSAHKVHMPARRLARLFIHASKYWSANRKATVAKNIISGLVLVAKSCGHDVSRLTYWLSNTVILREIISQIFGNISSQLSPKGVKVVDSGSNGNMKWQSGTPGKHGKNLGIFLPVEDWTETCTFTTALEKIEFWIFSRIVESVWWQALTPHMQSPDASATKSIGKLSGFGLGDLEQGNFSIDLWKRAFQDAFTKLCPLRAGGHECGCLPVLAKLVMEQCVSRLDTAMFNAILRESESQIPTNPVSDPILDTKVLPIFAGDLSFGSGAQLKNSIGNWSRYLSDIFGMDADDSANEDLVADSKTDVESDGTLESTRNKLKTFKLLNELSDLLMLPKDLLLEKSIRKEVCPSIGLSLVIRILCNFTPDEFCPDAVPGIVLEELNSESMVEQLSDRGQSSIFPYVASPVVYYPPSPVDVAEKAADTGGKTLDKRASMVQRRGYTSDDDLDDLDSPLSSIIERTPPVTPSSNGSLGAIGLEEGSQGNARFKLLREVWYE</sequence>
<gene>
    <name evidence="2" type="ORF">FCM35_KLT02701</name>
</gene>
<feature type="region of interest" description="Disordered" evidence="1">
    <location>
        <begin position="45"/>
        <end position="170"/>
    </location>
</feature>
<evidence type="ECO:0000256" key="1">
    <source>
        <dbReference type="SAM" id="MobiDB-lite"/>
    </source>
</evidence>
<dbReference type="GO" id="GO:0005643">
    <property type="term" value="C:nuclear pore"/>
    <property type="evidence" value="ECO:0007669"/>
    <property type="project" value="InterPro"/>
</dbReference>
<proteinExistence type="predicted"/>
<feature type="compositionally biased region" description="Polar residues" evidence="1">
    <location>
        <begin position="106"/>
        <end position="134"/>
    </location>
</feature>
<dbReference type="PANTHER" id="PTHR31344:SF11">
    <property type="entry name" value="NUCLEOLAR PROTEIN GAR2-LIKE PROTEIN"/>
    <property type="match status" value="1"/>
</dbReference>
<feature type="region of interest" description="Disordered" evidence="1">
    <location>
        <begin position="183"/>
        <end position="209"/>
    </location>
</feature>
<feature type="compositionally biased region" description="Basic residues" evidence="1">
    <location>
        <begin position="138"/>
        <end position="147"/>
    </location>
</feature>